<evidence type="ECO:0000256" key="2">
    <source>
        <dbReference type="SAM" id="Phobius"/>
    </source>
</evidence>
<feature type="transmembrane region" description="Helical" evidence="2">
    <location>
        <begin position="36"/>
        <end position="62"/>
    </location>
</feature>
<feature type="compositionally biased region" description="Polar residues" evidence="1">
    <location>
        <begin position="261"/>
        <end position="272"/>
    </location>
</feature>
<dbReference type="Proteomes" id="UP001228049">
    <property type="component" value="Unassembled WGS sequence"/>
</dbReference>
<name>A0AAD9CL31_DISEL</name>
<proteinExistence type="predicted"/>
<evidence type="ECO:0000313" key="4">
    <source>
        <dbReference type="Proteomes" id="UP001228049"/>
    </source>
</evidence>
<comment type="caution">
    <text evidence="3">The sequence shown here is derived from an EMBL/GenBank/DDBJ whole genome shotgun (WGS) entry which is preliminary data.</text>
</comment>
<dbReference type="EMBL" id="JASDAP010000004">
    <property type="protein sequence ID" value="KAK1904465.1"/>
    <property type="molecule type" value="Genomic_DNA"/>
</dbReference>
<keyword evidence="2" id="KW-0472">Membrane</keyword>
<accession>A0AAD9CL31</accession>
<keyword evidence="2" id="KW-0812">Transmembrane</keyword>
<feature type="compositionally biased region" description="Polar residues" evidence="1">
    <location>
        <begin position="132"/>
        <end position="147"/>
    </location>
</feature>
<feature type="region of interest" description="Disordered" evidence="1">
    <location>
        <begin position="418"/>
        <end position="449"/>
    </location>
</feature>
<evidence type="ECO:0000313" key="3">
    <source>
        <dbReference type="EMBL" id="KAK1904465.1"/>
    </source>
</evidence>
<keyword evidence="4" id="KW-1185">Reference proteome</keyword>
<feature type="region of interest" description="Disordered" evidence="1">
    <location>
        <begin position="335"/>
        <end position="378"/>
    </location>
</feature>
<feature type="compositionally biased region" description="Basic residues" evidence="1">
    <location>
        <begin position="83"/>
        <end position="92"/>
    </location>
</feature>
<feature type="compositionally biased region" description="Low complexity" evidence="1">
    <location>
        <begin position="192"/>
        <end position="202"/>
    </location>
</feature>
<feature type="region of interest" description="Disordered" evidence="1">
    <location>
        <begin position="76"/>
        <end position="241"/>
    </location>
</feature>
<organism evidence="3 4">
    <name type="scientific">Dissostichus eleginoides</name>
    <name type="common">Patagonian toothfish</name>
    <name type="synonym">Dissostichus amissus</name>
    <dbReference type="NCBI Taxonomy" id="100907"/>
    <lineage>
        <taxon>Eukaryota</taxon>
        <taxon>Metazoa</taxon>
        <taxon>Chordata</taxon>
        <taxon>Craniata</taxon>
        <taxon>Vertebrata</taxon>
        <taxon>Euteleostomi</taxon>
        <taxon>Actinopterygii</taxon>
        <taxon>Neopterygii</taxon>
        <taxon>Teleostei</taxon>
        <taxon>Neoteleostei</taxon>
        <taxon>Acanthomorphata</taxon>
        <taxon>Eupercaria</taxon>
        <taxon>Perciformes</taxon>
        <taxon>Notothenioidei</taxon>
        <taxon>Nototheniidae</taxon>
        <taxon>Dissostichus</taxon>
    </lineage>
</organism>
<evidence type="ECO:0000256" key="1">
    <source>
        <dbReference type="SAM" id="MobiDB-lite"/>
    </source>
</evidence>
<keyword evidence="2" id="KW-1133">Transmembrane helix</keyword>
<reference evidence="3" key="1">
    <citation type="submission" date="2023-04" db="EMBL/GenBank/DDBJ databases">
        <title>Chromosome-level genome of Chaenocephalus aceratus.</title>
        <authorList>
            <person name="Park H."/>
        </authorList>
    </citation>
    <scope>NUCLEOTIDE SEQUENCE</scope>
    <source>
        <strain evidence="3">DE</strain>
        <tissue evidence="3">Muscle</tissue>
    </source>
</reference>
<gene>
    <name evidence="3" type="ORF">KUDE01_011647</name>
</gene>
<protein>
    <submittedName>
        <fullName evidence="3">Protocadherin-12</fullName>
    </submittedName>
</protein>
<dbReference type="AlphaFoldDB" id="A0AAD9CL31"/>
<feature type="compositionally biased region" description="Basic and acidic residues" evidence="1">
    <location>
        <begin position="229"/>
        <end position="241"/>
    </location>
</feature>
<sequence length="449" mass="49331">MGTPSLTTKANLEVTFINLKDHLKNSSPGNRSHLSFTMMMAICFGGTCLLLLLAFALVTTFCRPEKRDSRAYNCRQAESTYTRHPRRPQKNIRKSDIQLIPVIRGRKDEDDDSESQPLAPPPMTSDEEQTERQYTLTPSVLNTSFHSQGFPEGESTHHCKTLRKPGNIELDGTLPLTPATSYRTLRKSRNPSSSSSSVSHSSTLKRPTHVKEEEAQQSSSTQATLRRPRTSEGRGPEAEHRQMLRNLVRLSMAAFGDSIELSSASPEVQSTKDSGHGESEAGDVDWEPGRDSPIDPQLEEGLNHLLNNADDVFSEVSDPSWMARLSLPLSSDYHDNVFDPTGPPSPESELPPRDTLDSSSFSTFGKTPEKEGPLGGALLSEVSTLFEMLMTQKADSHPGPRPDVLYRLSAAYRRSLGLDANATNATNAPKHSGNSEKRPGHAAPPGLYQ</sequence>
<feature type="region of interest" description="Disordered" evidence="1">
    <location>
        <begin position="261"/>
        <end position="294"/>
    </location>
</feature>